<dbReference type="VEuPathDB" id="AmoebaDB:EHI8A_047000"/>
<dbReference type="GO" id="GO:0016020">
    <property type="term" value="C:membrane"/>
    <property type="evidence" value="ECO:0007669"/>
    <property type="project" value="UniProtKB-SubCell"/>
</dbReference>
<evidence type="ECO:0000256" key="7">
    <source>
        <dbReference type="ARBA" id="ARBA00038298"/>
    </source>
</evidence>
<feature type="transmembrane region" description="Helical" evidence="8">
    <location>
        <begin position="60"/>
        <end position="78"/>
    </location>
</feature>
<comment type="caution">
    <text evidence="10">The sequence shown here is derived from an EMBL/GenBank/DDBJ whole genome shotgun (WGS) entry which is preliminary data.</text>
</comment>
<comment type="similarity">
    <text evidence="7">Belongs to the DHHC palmitoyltransferase family. PFA5 subfamily.</text>
</comment>
<dbReference type="GO" id="GO:0019706">
    <property type="term" value="F:protein-cysteine S-palmitoyltransferase activity"/>
    <property type="evidence" value="ECO:0007669"/>
    <property type="project" value="UniProtKB-EC"/>
</dbReference>
<comment type="subcellular location">
    <subcellularLocation>
        <location evidence="1">Membrane</location>
        <topology evidence="1">Multi-pass membrane protein</topology>
    </subcellularLocation>
</comment>
<keyword evidence="5 8" id="KW-0472">Membrane</keyword>
<evidence type="ECO:0000259" key="9">
    <source>
        <dbReference type="Pfam" id="PF01529"/>
    </source>
</evidence>
<dbReference type="GO" id="GO:0006612">
    <property type="term" value="P:protein targeting to membrane"/>
    <property type="evidence" value="ECO:0007669"/>
    <property type="project" value="TreeGrafter"/>
</dbReference>
<dbReference type="VEuPathDB" id="AmoebaDB:KM1_103970"/>
<dbReference type="Pfam" id="PF01529">
    <property type="entry name" value="DHHC"/>
    <property type="match status" value="1"/>
</dbReference>
<dbReference type="PANTHER" id="PTHR22883:SF23">
    <property type="entry name" value="PALMITOYLTRANSFERASE ZDHHC6"/>
    <property type="match status" value="1"/>
</dbReference>
<dbReference type="PANTHER" id="PTHR22883">
    <property type="entry name" value="ZINC FINGER DHHC DOMAIN CONTAINING PROTEIN"/>
    <property type="match status" value="1"/>
</dbReference>
<feature type="domain" description="Palmitoyltransferase DHHC" evidence="9">
    <location>
        <begin position="136"/>
        <end position="284"/>
    </location>
</feature>
<keyword evidence="3 8" id="KW-0812">Transmembrane</keyword>
<keyword evidence="6 8" id="KW-0012">Acyltransferase</keyword>
<evidence type="ECO:0000313" key="11">
    <source>
        <dbReference type="Proteomes" id="UP000078387"/>
    </source>
</evidence>
<dbReference type="VEuPathDB" id="AmoebaDB:EHI5A_048920"/>
<keyword evidence="4 8" id="KW-1133">Transmembrane helix</keyword>
<evidence type="ECO:0000256" key="1">
    <source>
        <dbReference type="ARBA" id="ARBA00004141"/>
    </source>
</evidence>
<evidence type="ECO:0000256" key="4">
    <source>
        <dbReference type="ARBA" id="ARBA00022989"/>
    </source>
</evidence>
<dbReference type="GO" id="GO:0005783">
    <property type="term" value="C:endoplasmic reticulum"/>
    <property type="evidence" value="ECO:0007669"/>
    <property type="project" value="TreeGrafter"/>
</dbReference>
<dbReference type="Proteomes" id="UP000078387">
    <property type="component" value="Unassembled WGS sequence"/>
</dbReference>
<feature type="transmembrane region" description="Helical" evidence="8">
    <location>
        <begin position="90"/>
        <end position="109"/>
    </location>
</feature>
<evidence type="ECO:0000256" key="3">
    <source>
        <dbReference type="ARBA" id="ARBA00022692"/>
    </source>
</evidence>
<organism evidence="10 11">
    <name type="scientific">Entamoeba histolytica</name>
    <dbReference type="NCBI Taxonomy" id="5759"/>
    <lineage>
        <taxon>Eukaryota</taxon>
        <taxon>Amoebozoa</taxon>
        <taxon>Evosea</taxon>
        <taxon>Archamoebae</taxon>
        <taxon>Mastigamoebida</taxon>
        <taxon>Entamoebidae</taxon>
        <taxon>Entamoeba</taxon>
    </lineage>
</organism>
<evidence type="ECO:0000313" key="10">
    <source>
        <dbReference type="EMBL" id="GAT96444.1"/>
    </source>
</evidence>
<keyword evidence="2 8" id="KW-0808">Transferase</keyword>
<protein>
    <recommendedName>
        <fullName evidence="8">Palmitoyltransferase</fullName>
        <ecNumber evidence="8">2.3.1.225</ecNumber>
    </recommendedName>
</protein>
<dbReference type="InterPro" id="IPR001594">
    <property type="entry name" value="Palmitoyltrfase_DHHC"/>
</dbReference>
<dbReference type="PROSITE" id="PS50216">
    <property type="entry name" value="DHHC"/>
    <property type="match status" value="1"/>
</dbReference>
<proteinExistence type="inferred from homology"/>
<feature type="transmembrane region" description="Helical" evidence="8">
    <location>
        <begin position="183"/>
        <end position="210"/>
    </location>
</feature>
<accession>A0A5K1UAX3</accession>
<evidence type="ECO:0000256" key="6">
    <source>
        <dbReference type="ARBA" id="ARBA00023315"/>
    </source>
</evidence>
<feature type="transmembrane region" description="Helical" evidence="8">
    <location>
        <begin position="248"/>
        <end position="271"/>
    </location>
</feature>
<dbReference type="InterPro" id="IPR039859">
    <property type="entry name" value="PFA4/ZDH16/20/ERF2-like"/>
</dbReference>
<gene>
    <name evidence="10" type="ORF">CL6EHI_119280</name>
</gene>
<reference evidence="10 11" key="1">
    <citation type="submission" date="2016-05" db="EMBL/GenBank/DDBJ databases">
        <title>First whole genome sequencing of Entamoeba histolytica HM1:IMSS-clone-6.</title>
        <authorList>
            <person name="Mukherjee Avik.K."/>
            <person name="Izumyama S."/>
            <person name="Nakada-Tsukui K."/>
            <person name="Nozaki T."/>
        </authorList>
    </citation>
    <scope>NUCLEOTIDE SEQUENCE [LARGE SCALE GENOMIC DNA]</scope>
    <source>
        <strain evidence="10 11">HM1:IMSS clone 6</strain>
    </source>
</reference>
<evidence type="ECO:0000256" key="5">
    <source>
        <dbReference type="ARBA" id="ARBA00023136"/>
    </source>
</evidence>
<sequence>MLLGIYLFLIIIVGILIIISLVGSRAKSDSVLGKMYESIYVKNKIIHGINEYLFYKPNPLLIILMGVLIIVGYVLLAIEPMKVLNSHGHWLIFPHLQFLGTLIFYCLAIKTPPGYIKKSNLKVYQNRYPYDNILYKRESNCEYCHLEKIPRSKHCKICGKCVARFDHHCPWINQCVGEKNCKYFLFFLLSMSISLITISYYCIIAIKYFMEDHNMTGKHPAIITPTTTIPLDLSLTFIILFNYMRYTIMMIILCSVMGVAVLCFFLNQLYITSKGYTTYEKIKWDRMYDEYQQYLNEIDNMTEEQQNDNSLEEVVNPDSLINYYDNGFLNNIKSALFPEKYPQANSKLKKHK</sequence>
<dbReference type="EMBL" id="BDEQ01000001">
    <property type="protein sequence ID" value="GAT96444.1"/>
    <property type="molecule type" value="Genomic_DNA"/>
</dbReference>
<dbReference type="GO" id="GO:0005794">
    <property type="term" value="C:Golgi apparatus"/>
    <property type="evidence" value="ECO:0007669"/>
    <property type="project" value="TreeGrafter"/>
</dbReference>
<dbReference type="VEuPathDB" id="AmoebaDB:EHI7A_042230"/>
<evidence type="ECO:0000256" key="8">
    <source>
        <dbReference type="RuleBase" id="RU079119"/>
    </source>
</evidence>
<dbReference type="OMA" id="PARSKWC"/>
<dbReference type="AlphaFoldDB" id="A0A5K1UAX3"/>
<feature type="transmembrane region" description="Helical" evidence="8">
    <location>
        <begin position="6"/>
        <end position="26"/>
    </location>
</feature>
<dbReference type="EC" id="2.3.1.225" evidence="8"/>
<comment type="catalytic activity">
    <reaction evidence="8">
        <text>L-cysteinyl-[protein] + hexadecanoyl-CoA = S-hexadecanoyl-L-cysteinyl-[protein] + CoA</text>
        <dbReference type="Rhea" id="RHEA:36683"/>
        <dbReference type="Rhea" id="RHEA-COMP:10131"/>
        <dbReference type="Rhea" id="RHEA-COMP:11032"/>
        <dbReference type="ChEBI" id="CHEBI:29950"/>
        <dbReference type="ChEBI" id="CHEBI:57287"/>
        <dbReference type="ChEBI" id="CHEBI:57379"/>
        <dbReference type="ChEBI" id="CHEBI:74151"/>
        <dbReference type="EC" id="2.3.1.225"/>
    </reaction>
</comment>
<dbReference type="VEuPathDB" id="AmoebaDB:EHI_119280"/>
<name>A0A5K1UAX3_ENTHI</name>
<evidence type="ECO:0000256" key="2">
    <source>
        <dbReference type="ARBA" id="ARBA00022679"/>
    </source>
</evidence>
<feature type="transmembrane region" description="Helical" evidence="8">
    <location>
        <begin position="222"/>
        <end position="241"/>
    </location>
</feature>
<comment type="domain">
    <text evidence="8">The DHHC domain is required for palmitoyltransferase activity.</text>
</comment>